<reference evidence="3" key="2">
    <citation type="submission" date="2020-09" db="EMBL/GenBank/DDBJ databases">
        <authorList>
            <person name="Sun Q."/>
            <person name="Ohkuma M."/>
        </authorList>
    </citation>
    <scope>NUCLEOTIDE SEQUENCE</scope>
    <source>
        <strain evidence="3">JCM 4646</strain>
    </source>
</reference>
<feature type="region of interest" description="Disordered" evidence="1">
    <location>
        <begin position="77"/>
        <end position="107"/>
    </location>
</feature>
<dbReference type="RefSeq" id="WP_190210845.1">
    <property type="nucleotide sequence ID" value="NZ_BNBO01000010.1"/>
</dbReference>
<keyword evidence="4" id="KW-1185">Reference proteome</keyword>
<evidence type="ECO:0000313" key="4">
    <source>
        <dbReference type="Proteomes" id="UP000617734"/>
    </source>
</evidence>
<protein>
    <submittedName>
        <fullName evidence="3">Uncharacterized protein</fullName>
    </submittedName>
</protein>
<reference evidence="3" key="1">
    <citation type="journal article" date="2014" name="Int. J. Syst. Evol. Microbiol.">
        <title>Complete genome sequence of Corynebacterium casei LMG S-19264T (=DSM 44701T), isolated from a smear-ripened cheese.</title>
        <authorList>
            <consortium name="US DOE Joint Genome Institute (JGI-PGF)"/>
            <person name="Walter F."/>
            <person name="Albersmeier A."/>
            <person name="Kalinowski J."/>
            <person name="Ruckert C."/>
        </authorList>
    </citation>
    <scope>NUCLEOTIDE SEQUENCE</scope>
    <source>
        <strain evidence="3">JCM 4646</strain>
    </source>
</reference>
<keyword evidence="2" id="KW-1133">Transmembrane helix</keyword>
<dbReference type="AlphaFoldDB" id="A0A919KQB3"/>
<feature type="transmembrane region" description="Helical" evidence="2">
    <location>
        <begin position="49"/>
        <end position="69"/>
    </location>
</feature>
<gene>
    <name evidence="3" type="ORF">GCM10018781_24480</name>
</gene>
<dbReference type="GeneID" id="95352898"/>
<keyword evidence="2" id="KW-0472">Membrane</keyword>
<proteinExistence type="predicted"/>
<sequence length="285" mass="29698">MDREDPAFGAEEIGALFRTVLDRPEPAAPEALLARVRRDGGRLRRRRRLLAGIGAAVAVGVLAGAGWAVGVRPAATTTAVPAGPSSPAATAPGTPAPATGGAPADAPYRGATVRYYRELNARPNQDLLAFLRAHLPADFTRVTDGTEQMPPGQYDLTRTDGGQVVVVRDALSTPIDRDAPNAACLPRIHPGGTEEATGTDCTSRTLPDGSVVLVSHAPGTLRGRTAVLNVLTPDGRTCTLWFLRKVDGPDGTLPTVSLDQLLALAETPGLVAAVHDGWQEAPPQP</sequence>
<evidence type="ECO:0000256" key="1">
    <source>
        <dbReference type="SAM" id="MobiDB-lite"/>
    </source>
</evidence>
<organism evidence="3 4">
    <name type="scientific">Kitasatospora indigofera</name>
    <dbReference type="NCBI Taxonomy" id="67307"/>
    <lineage>
        <taxon>Bacteria</taxon>
        <taxon>Bacillati</taxon>
        <taxon>Actinomycetota</taxon>
        <taxon>Actinomycetes</taxon>
        <taxon>Kitasatosporales</taxon>
        <taxon>Streptomycetaceae</taxon>
        <taxon>Kitasatospora</taxon>
    </lineage>
</organism>
<evidence type="ECO:0000313" key="3">
    <source>
        <dbReference type="EMBL" id="GHH68212.1"/>
    </source>
</evidence>
<dbReference type="EMBL" id="BNBO01000010">
    <property type="protein sequence ID" value="GHH68212.1"/>
    <property type="molecule type" value="Genomic_DNA"/>
</dbReference>
<keyword evidence="2" id="KW-0812">Transmembrane</keyword>
<name>A0A919KQB3_9ACTN</name>
<evidence type="ECO:0000256" key="2">
    <source>
        <dbReference type="SAM" id="Phobius"/>
    </source>
</evidence>
<dbReference type="Proteomes" id="UP000617734">
    <property type="component" value="Unassembled WGS sequence"/>
</dbReference>
<comment type="caution">
    <text evidence="3">The sequence shown here is derived from an EMBL/GenBank/DDBJ whole genome shotgun (WGS) entry which is preliminary data.</text>
</comment>
<accession>A0A919KQB3</accession>